<organism evidence="11 12">
    <name type="scientific">Quadrisphaera granulorum</name>
    <dbReference type="NCBI Taxonomy" id="317664"/>
    <lineage>
        <taxon>Bacteria</taxon>
        <taxon>Bacillati</taxon>
        <taxon>Actinomycetota</taxon>
        <taxon>Actinomycetes</taxon>
        <taxon>Kineosporiales</taxon>
        <taxon>Kineosporiaceae</taxon>
        <taxon>Quadrisphaera</taxon>
    </lineage>
</organism>
<evidence type="ECO:0000256" key="8">
    <source>
        <dbReference type="SAM" id="Phobius"/>
    </source>
</evidence>
<comment type="caution">
    <text evidence="11">The sequence shown here is derived from an EMBL/GenBank/DDBJ whole genome shotgun (WGS) entry which is preliminary data.</text>
</comment>
<evidence type="ECO:0000313" key="11">
    <source>
        <dbReference type="EMBL" id="PWJ53002.1"/>
    </source>
</evidence>
<feature type="region of interest" description="Disordered" evidence="7">
    <location>
        <begin position="485"/>
        <end position="512"/>
    </location>
</feature>
<dbReference type="PANTHER" id="PTHR34390">
    <property type="entry name" value="UPF0442 PROTEIN YJJB-RELATED"/>
    <property type="match status" value="1"/>
</dbReference>
<evidence type="ECO:0000256" key="4">
    <source>
        <dbReference type="ARBA" id="ARBA00022989"/>
    </source>
</evidence>
<dbReference type="Proteomes" id="UP000245469">
    <property type="component" value="Unassembled WGS sequence"/>
</dbReference>
<feature type="transmembrane region" description="Helical" evidence="8">
    <location>
        <begin position="303"/>
        <end position="325"/>
    </location>
</feature>
<comment type="subcellular location">
    <subcellularLocation>
        <location evidence="1">Cell membrane</location>
        <topology evidence="1">Multi-pass membrane protein</topology>
    </subcellularLocation>
</comment>
<dbReference type="EMBL" id="QGDQ01000015">
    <property type="protein sequence ID" value="PWJ53002.1"/>
    <property type="molecule type" value="Genomic_DNA"/>
</dbReference>
<accession>A0A316A690</accession>
<dbReference type="AlphaFoldDB" id="A0A316A690"/>
<dbReference type="Pfam" id="PF12821">
    <property type="entry name" value="ThrE_2"/>
    <property type="match status" value="1"/>
</dbReference>
<feature type="domain" description="Threonine/Serine exporter ThrE" evidence="10">
    <location>
        <begin position="344"/>
        <end position="470"/>
    </location>
</feature>
<keyword evidence="12" id="KW-1185">Reference proteome</keyword>
<evidence type="ECO:0000259" key="10">
    <source>
        <dbReference type="Pfam" id="PF12821"/>
    </source>
</evidence>
<dbReference type="GO" id="GO:0022857">
    <property type="term" value="F:transmembrane transporter activity"/>
    <property type="evidence" value="ECO:0007669"/>
    <property type="project" value="InterPro"/>
</dbReference>
<evidence type="ECO:0000256" key="1">
    <source>
        <dbReference type="ARBA" id="ARBA00004651"/>
    </source>
</evidence>
<feature type="transmembrane region" description="Helical" evidence="8">
    <location>
        <begin position="231"/>
        <end position="252"/>
    </location>
</feature>
<feature type="domain" description="Threonine/serine exporter-like N-terminal" evidence="9">
    <location>
        <begin position="57"/>
        <end position="139"/>
    </location>
</feature>
<keyword evidence="5 8" id="KW-0472">Membrane</keyword>
<sequence length="512" mass="51904">MTEADTPRGGAHAARARRQLLARLGESMSGKVPTSPVGRRAVRARLAERQVREVIEVAVRFGEAMLSLGATASVCTDVIRRLCATFGVPCQVDLTFTVILVAHDGGEASSVSVLRVVQSRAADYHRLSRLTTLAYDVQLDPGVPDVTRALEDPAAREAVQQRLEQVHASLDQVLGAPHRYRPALVTAALATMAAAVAVLLGGGLPVMLLSATTTAAIDLVLRRLGRWGLPAFFLQAAGSAMATTVAVALLAVPGLPVSLTALPPSLVVASGIIALLAGLSLVGAADDAINGFPVTASGRLLEVLLLTLGLVVGIGGVLDIASRLGVELALSASADAFWPWPVQLAAAAVASGAWAASSFAGPRASLQAAAWGALAFSVSSLVTTAGASAAVAGALAALVVGYGAERLSRRTRVPAAVTATCAIVPLLPGLTIFNGLFALVSGAPTGTGGGLLLEAATIGIGLAAGTTLGTTLATRMREARAPKATVMGTTTAAPEPPRHGEPTPPPTPRSRT</sequence>
<dbReference type="Pfam" id="PF06738">
    <property type="entry name" value="ThrE"/>
    <property type="match status" value="2"/>
</dbReference>
<dbReference type="GO" id="GO:0005886">
    <property type="term" value="C:plasma membrane"/>
    <property type="evidence" value="ECO:0007669"/>
    <property type="project" value="UniProtKB-SubCell"/>
</dbReference>
<feature type="domain" description="Threonine/serine exporter-like N-terminal" evidence="9">
    <location>
        <begin position="162"/>
        <end position="320"/>
    </location>
</feature>
<protein>
    <submittedName>
        <fullName evidence="11">Uncharacterized membrane protein YjjP (DUF1212 family)</fullName>
    </submittedName>
</protein>
<keyword evidence="4 8" id="KW-1133">Transmembrane helix</keyword>
<keyword evidence="2" id="KW-1003">Cell membrane</keyword>
<reference evidence="11 12" key="1">
    <citation type="submission" date="2018-03" db="EMBL/GenBank/DDBJ databases">
        <title>Genomic Encyclopedia of Archaeal and Bacterial Type Strains, Phase II (KMG-II): from individual species to whole genera.</title>
        <authorList>
            <person name="Goeker M."/>
        </authorList>
    </citation>
    <scope>NUCLEOTIDE SEQUENCE [LARGE SCALE GENOMIC DNA]</scope>
    <source>
        <strain evidence="11 12">DSM 44889</strain>
    </source>
</reference>
<dbReference type="RefSeq" id="WP_170131480.1">
    <property type="nucleotide sequence ID" value="NZ_QGDQ01000015.1"/>
</dbReference>
<dbReference type="InterPro" id="IPR050539">
    <property type="entry name" value="ThrE_Dicarb/AminoAcid_Exp"/>
</dbReference>
<evidence type="ECO:0000256" key="2">
    <source>
        <dbReference type="ARBA" id="ARBA00022475"/>
    </source>
</evidence>
<feature type="transmembrane region" description="Helical" evidence="8">
    <location>
        <begin position="184"/>
        <end position="211"/>
    </location>
</feature>
<comment type="similarity">
    <text evidence="6">Belongs to the ThrE exporter (TC 2.A.79) family.</text>
</comment>
<keyword evidence="3 8" id="KW-0812">Transmembrane</keyword>
<proteinExistence type="inferred from homology"/>
<feature type="compositionally biased region" description="Pro residues" evidence="7">
    <location>
        <begin position="502"/>
        <end position="512"/>
    </location>
</feature>
<gene>
    <name evidence="11" type="ORF">BXY45_11519</name>
</gene>
<dbReference type="InterPro" id="IPR024528">
    <property type="entry name" value="ThrE_2"/>
</dbReference>
<dbReference type="PANTHER" id="PTHR34390:SF2">
    <property type="entry name" value="SUCCINATE TRANSPORTER SUBUNIT YJJP-RELATED"/>
    <property type="match status" value="1"/>
</dbReference>
<feature type="transmembrane region" description="Helical" evidence="8">
    <location>
        <begin position="413"/>
        <end position="439"/>
    </location>
</feature>
<evidence type="ECO:0000256" key="5">
    <source>
        <dbReference type="ARBA" id="ARBA00023136"/>
    </source>
</evidence>
<dbReference type="InterPro" id="IPR010619">
    <property type="entry name" value="ThrE-like_N"/>
</dbReference>
<evidence type="ECO:0000256" key="7">
    <source>
        <dbReference type="SAM" id="MobiDB-lite"/>
    </source>
</evidence>
<feature type="transmembrane region" description="Helical" evidence="8">
    <location>
        <begin position="264"/>
        <end position="283"/>
    </location>
</feature>
<evidence type="ECO:0000313" key="12">
    <source>
        <dbReference type="Proteomes" id="UP000245469"/>
    </source>
</evidence>
<name>A0A316A690_9ACTN</name>
<feature type="transmembrane region" description="Helical" evidence="8">
    <location>
        <begin position="451"/>
        <end position="473"/>
    </location>
</feature>
<feature type="transmembrane region" description="Helical" evidence="8">
    <location>
        <begin position="368"/>
        <end position="401"/>
    </location>
</feature>
<evidence type="ECO:0000256" key="3">
    <source>
        <dbReference type="ARBA" id="ARBA00022692"/>
    </source>
</evidence>
<dbReference type="GO" id="GO:0015744">
    <property type="term" value="P:succinate transport"/>
    <property type="evidence" value="ECO:0007669"/>
    <property type="project" value="TreeGrafter"/>
</dbReference>
<evidence type="ECO:0000256" key="6">
    <source>
        <dbReference type="ARBA" id="ARBA00034125"/>
    </source>
</evidence>
<evidence type="ECO:0000259" key="9">
    <source>
        <dbReference type="Pfam" id="PF06738"/>
    </source>
</evidence>